<dbReference type="Pfam" id="PF00071">
    <property type="entry name" value="Ras"/>
    <property type="match status" value="1"/>
</dbReference>
<protein>
    <submittedName>
        <fullName evidence="1">Uncharacterized protein</fullName>
    </submittedName>
</protein>
<dbReference type="SUPFAM" id="SSF52540">
    <property type="entry name" value="P-loop containing nucleoside triphosphate hydrolases"/>
    <property type="match status" value="1"/>
</dbReference>
<dbReference type="Gene3D" id="3.40.50.300">
    <property type="entry name" value="P-loop containing nucleotide triphosphate hydrolases"/>
    <property type="match status" value="1"/>
</dbReference>
<evidence type="ECO:0000313" key="1">
    <source>
        <dbReference type="EMBL" id="CAG9327333.1"/>
    </source>
</evidence>
<organism evidence="1 2">
    <name type="scientific">Blepharisma stoltei</name>
    <dbReference type="NCBI Taxonomy" id="1481888"/>
    <lineage>
        <taxon>Eukaryota</taxon>
        <taxon>Sar</taxon>
        <taxon>Alveolata</taxon>
        <taxon>Ciliophora</taxon>
        <taxon>Postciliodesmatophora</taxon>
        <taxon>Heterotrichea</taxon>
        <taxon>Heterotrichida</taxon>
        <taxon>Blepharismidae</taxon>
        <taxon>Blepharisma</taxon>
    </lineage>
</organism>
<accession>A0AAU9JSF7</accession>
<reference evidence="1" key="1">
    <citation type="submission" date="2021-09" db="EMBL/GenBank/DDBJ databases">
        <authorList>
            <consortium name="AG Swart"/>
            <person name="Singh M."/>
            <person name="Singh A."/>
            <person name="Seah K."/>
            <person name="Emmerich C."/>
        </authorList>
    </citation>
    <scope>NUCLEOTIDE SEQUENCE</scope>
    <source>
        <strain evidence="1">ATCC30299</strain>
    </source>
</reference>
<name>A0AAU9JSF7_9CILI</name>
<dbReference type="Proteomes" id="UP001162131">
    <property type="component" value="Unassembled WGS sequence"/>
</dbReference>
<sequence length="73" mass="8201">MTAGDRVFGILVGNKIDMNNKRVVCYEEAKTFADRHKMIYIEISVKTGQGCKVLERIVANKIVQLVTWSEGIA</sequence>
<proteinExistence type="predicted"/>
<gene>
    <name evidence="1" type="ORF">BSTOLATCC_MIC43372</name>
</gene>
<comment type="caution">
    <text evidence="1">The sequence shown here is derived from an EMBL/GenBank/DDBJ whole genome shotgun (WGS) entry which is preliminary data.</text>
</comment>
<evidence type="ECO:0000313" key="2">
    <source>
        <dbReference type="Proteomes" id="UP001162131"/>
    </source>
</evidence>
<dbReference type="InterPro" id="IPR027417">
    <property type="entry name" value="P-loop_NTPase"/>
</dbReference>
<dbReference type="GO" id="GO:0003924">
    <property type="term" value="F:GTPase activity"/>
    <property type="evidence" value="ECO:0007669"/>
    <property type="project" value="InterPro"/>
</dbReference>
<dbReference type="AlphaFoldDB" id="A0AAU9JSF7"/>
<dbReference type="InterPro" id="IPR001806">
    <property type="entry name" value="Small_GTPase"/>
</dbReference>
<dbReference type="GO" id="GO:0005525">
    <property type="term" value="F:GTP binding"/>
    <property type="evidence" value="ECO:0007669"/>
    <property type="project" value="InterPro"/>
</dbReference>
<dbReference type="EMBL" id="CAJZBQ010000043">
    <property type="protein sequence ID" value="CAG9327333.1"/>
    <property type="molecule type" value="Genomic_DNA"/>
</dbReference>
<keyword evidence="2" id="KW-1185">Reference proteome</keyword>